<dbReference type="EMBL" id="CACRXK020024849">
    <property type="protein sequence ID" value="CAB4039006.1"/>
    <property type="molecule type" value="Genomic_DNA"/>
</dbReference>
<dbReference type="PANTHER" id="PTHR33332">
    <property type="entry name" value="REVERSE TRANSCRIPTASE DOMAIN-CONTAINING PROTEIN"/>
    <property type="match status" value="1"/>
</dbReference>
<sequence>MANLQNGKFDCNYLQYADDTSLYQHSKVKNLSKCVDDMQKELDRANSWSKNSNLLMNPTKTKTMVFSTAQMSTTHNLASLELVSMDINHQNIERTKSWRVLGIKLNEHLKWNLHLNEVIRSCYAVLADLRRLKRFTTFRLRKQLTELLVLSKLDYCNCLYGSFPAYLLKRLQKVQNSASGFVNGMYSKAGDVVSIGWVLIKERIDYSIAKLAFQALNDERWPGYLTLEVKEVTRVLRSNSDGTLRLKHSYIEDTFQYNAAKVFNDISDDFKCMDFKNVKISLKKLLLDRSKERLNLD</sequence>
<name>A0A7D9LTR1_PARCT</name>
<proteinExistence type="predicted"/>
<dbReference type="Proteomes" id="UP001152795">
    <property type="component" value="Unassembled WGS sequence"/>
</dbReference>
<dbReference type="OrthoDB" id="416454at2759"/>
<evidence type="ECO:0000313" key="1">
    <source>
        <dbReference type="EMBL" id="CAB4039006.1"/>
    </source>
</evidence>
<accession>A0A7D9LTR1</accession>
<reference evidence="1" key="1">
    <citation type="submission" date="2020-04" db="EMBL/GenBank/DDBJ databases">
        <authorList>
            <person name="Alioto T."/>
            <person name="Alioto T."/>
            <person name="Gomez Garrido J."/>
        </authorList>
    </citation>
    <scope>NUCLEOTIDE SEQUENCE</scope>
    <source>
        <strain evidence="1">A484AB</strain>
    </source>
</reference>
<organism evidence="1 2">
    <name type="scientific">Paramuricea clavata</name>
    <name type="common">Red gorgonian</name>
    <name type="synonym">Violescent sea-whip</name>
    <dbReference type="NCBI Taxonomy" id="317549"/>
    <lineage>
        <taxon>Eukaryota</taxon>
        <taxon>Metazoa</taxon>
        <taxon>Cnidaria</taxon>
        <taxon>Anthozoa</taxon>
        <taxon>Octocorallia</taxon>
        <taxon>Malacalcyonacea</taxon>
        <taxon>Plexauridae</taxon>
        <taxon>Paramuricea</taxon>
    </lineage>
</organism>
<comment type="caution">
    <text evidence="1">The sequence shown here is derived from an EMBL/GenBank/DDBJ whole genome shotgun (WGS) entry which is preliminary data.</text>
</comment>
<keyword evidence="2" id="KW-1185">Reference proteome</keyword>
<evidence type="ECO:0000313" key="2">
    <source>
        <dbReference type="Proteomes" id="UP001152795"/>
    </source>
</evidence>
<gene>
    <name evidence="1" type="ORF">PACLA_8A009281</name>
</gene>
<dbReference type="AlphaFoldDB" id="A0A7D9LTR1"/>
<protein>
    <submittedName>
        <fullName evidence="1">Uncharacterized protein</fullName>
    </submittedName>
</protein>